<protein>
    <submittedName>
        <fullName evidence="2">Glutathione S-transferase</fullName>
    </submittedName>
</protein>
<dbReference type="EMBL" id="QPJL01000001">
    <property type="protein sequence ID" value="RCW89044.1"/>
    <property type="molecule type" value="Genomic_DNA"/>
</dbReference>
<dbReference type="InterPro" id="IPR050983">
    <property type="entry name" value="GST_Omega/HSP26"/>
</dbReference>
<reference evidence="2 3" key="1">
    <citation type="submission" date="2018-07" db="EMBL/GenBank/DDBJ databases">
        <title>Genomic Encyclopedia of Type Strains, Phase III (KMG-III): the genomes of soil and plant-associated and newly described type strains.</title>
        <authorList>
            <person name="Whitman W."/>
        </authorList>
    </citation>
    <scope>NUCLEOTIDE SEQUENCE [LARGE SCALE GENOMIC DNA]</scope>
    <source>
        <strain evidence="2 3">CECT 8525</strain>
    </source>
</reference>
<dbReference type="PROSITE" id="PS50404">
    <property type="entry name" value="GST_NTER"/>
    <property type="match status" value="1"/>
</dbReference>
<dbReference type="InterPro" id="IPR036282">
    <property type="entry name" value="Glutathione-S-Trfase_C_sf"/>
</dbReference>
<dbReference type="Proteomes" id="UP000253345">
    <property type="component" value="Unassembled WGS sequence"/>
</dbReference>
<dbReference type="SUPFAM" id="SSF52833">
    <property type="entry name" value="Thioredoxin-like"/>
    <property type="match status" value="1"/>
</dbReference>
<keyword evidence="2" id="KW-0808">Transferase</keyword>
<feature type="domain" description="GST N-terminal" evidence="1">
    <location>
        <begin position="1"/>
        <end position="82"/>
    </location>
</feature>
<dbReference type="RefSeq" id="WP_220269792.1">
    <property type="nucleotide sequence ID" value="NZ_QPJL01000001.1"/>
</dbReference>
<dbReference type="PANTHER" id="PTHR43968">
    <property type="match status" value="1"/>
</dbReference>
<keyword evidence="3" id="KW-1185">Reference proteome</keyword>
<sequence>MALELFYSQPSPYVRKVRAAAIEIGTELTLIPASASPVARSPDLVAANPLGKVPCLRLADGELLYDSRVICRYLGAESRLYPRGAGEWRTLRREALADGVLDAALLARYETFLRPEPLRWQDWLEGQLAKVSAALDVMEADAPNADAPDIGDIATACALFYLDFRFPQLNWRERHPALADFAAVIEARPSFQQTRPE</sequence>
<dbReference type="InterPro" id="IPR004045">
    <property type="entry name" value="Glutathione_S-Trfase_N"/>
</dbReference>
<dbReference type="InterPro" id="IPR036249">
    <property type="entry name" value="Thioredoxin-like_sf"/>
</dbReference>
<proteinExistence type="predicted"/>
<name>A0A368ZEW6_9RHOB</name>
<accession>A0A368ZEW6</accession>
<evidence type="ECO:0000313" key="2">
    <source>
        <dbReference type="EMBL" id="RCW89044.1"/>
    </source>
</evidence>
<dbReference type="SUPFAM" id="SSF47616">
    <property type="entry name" value="GST C-terminal domain-like"/>
    <property type="match status" value="1"/>
</dbReference>
<dbReference type="GO" id="GO:0005737">
    <property type="term" value="C:cytoplasm"/>
    <property type="evidence" value="ECO:0007669"/>
    <property type="project" value="TreeGrafter"/>
</dbReference>
<dbReference type="PANTHER" id="PTHR43968:SF6">
    <property type="entry name" value="GLUTATHIONE S-TRANSFERASE OMEGA"/>
    <property type="match status" value="1"/>
</dbReference>
<dbReference type="GO" id="GO:0016740">
    <property type="term" value="F:transferase activity"/>
    <property type="evidence" value="ECO:0007669"/>
    <property type="project" value="UniProtKB-KW"/>
</dbReference>
<dbReference type="Gene3D" id="3.40.30.10">
    <property type="entry name" value="Glutaredoxin"/>
    <property type="match status" value="1"/>
</dbReference>
<evidence type="ECO:0000313" key="3">
    <source>
        <dbReference type="Proteomes" id="UP000253345"/>
    </source>
</evidence>
<dbReference type="CDD" id="cd03205">
    <property type="entry name" value="GST_C_6"/>
    <property type="match status" value="1"/>
</dbReference>
<dbReference type="Pfam" id="PF13410">
    <property type="entry name" value="GST_C_2"/>
    <property type="match status" value="1"/>
</dbReference>
<gene>
    <name evidence="2" type="ORF">DFP89_101485</name>
</gene>
<dbReference type="Gene3D" id="1.20.1050.10">
    <property type="match status" value="1"/>
</dbReference>
<evidence type="ECO:0000259" key="1">
    <source>
        <dbReference type="PROSITE" id="PS50404"/>
    </source>
</evidence>
<dbReference type="AlphaFoldDB" id="A0A368ZEW6"/>
<comment type="caution">
    <text evidence="2">The sequence shown here is derived from an EMBL/GenBank/DDBJ whole genome shotgun (WGS) entry which is preliminary data.</text>
</comment>
<organism evidence="2 3">
    <name type="scientific">Paracoccus lutimaris</name>
    <dbReference type="NCBI Taxonomy" id="1490030"/>
    <lineage>
        <taxon>Bacteria</taxon>
        <taxon>Pseudomonadati</taxon>
        <taxon>Pseudomonadota</taxon>
        <taxon>Alphaproteobacteria</taxon>
        <taxon>Rhodobacterales</taxon>
        <taxon>Paracoccaceae</taxon>
        <taxon>Paracoccus</taxon>
    </lineage>
</organism>
<dbReference type="Pfam" id="PF13409">
    <property type="entry name" value="GST_N_2"/>
    <property type="match status" value="1"/>
</dbReference>